<reference evidence="2 3" key="1">
    <citation type="submission" date="2020-08" db="EMBL/GenBank/DDBJ databases">
        <title>Arenibacter gaetbuli sp. nov., isolated from a sand dune.</title>
        <authorList>
            <person name="Park S."/>
            <person name="Yoon J.-H."/>
        </authorList>
    </citation>
    <scope>NUCLEOTIDE SEQUENCE [LARGE SCALE GENOMIC DNA]</scope>
    <source>
        <strain evidence="2 3">BSSL-BM3</strain>
    </source>
</reference>
<dbReference type="SUPFAM" id="SSF56601">
    <property type="entry name" value="beta-lactamase/transpeptidase-like"/>
    <property type="match status" value="1"/>
</dbReference>
<dbReference type="EMBL" id="JACLHY010000007">
    <property type="protein sequence ID" value="MBC8768120.1"/>
    <property type="molecule type" value="Genomic_DNA"/>
</dbReference>
<evidence type="ECO:0000313" key="3">
    <source>
        <dbReference type="Proteomes" id="UP000618952"/>
    </source>
</evidence>
<dbReference type="PANTHER" id="PTHR46825:SF15">
    <property type="entry name" value="BETA-LACTAMASE-RELATED DOMAIN-CONTAINING PROTEIN"/>
    <property type="match status" value="1"/>
</dbReference>
<keyword evidence="3" id="KW-1185">Reference proteome</keyword>
<dbReference type="RefSeq" id="WP_187583673.1">
    <property type="nucleotide sequence ID" value="NZ_JACLHY010000007.1"/>
</dbReference>
<feature type="domain" description="Beta-lactamase-related" evidence="1">
    <location>
        <begin position="67"/>
        <end position="397"/>
    </location>
</feature>
<gene>
    <name evidence="2" type="ORF">H4O18_08965</name>
</gene>
<dbReference type="Proteomes" id="UP000618952">
    <property type="component" value="Unassembled WGS sequence"/>
</dbReference>
<dbReference type="InterPro" id="IPR012338">
    <property type="entry name" value="Beta-lactam/transpept-like"/>
</dbReference>
<dbReference type="InterPro" id="IPR001466">
    <property type="entry name" value="Beta-lactam-related"/>
</dbReference>
<dbReference type="PANTHER" id="PTHR46825">
    <property type="entry name" value="D-ALANYL-D-ALANINE-CARBOXYPEPTIDASE/ENDOPEPTIDASE AMPH"/>
    <property type="match status" value="1"/>
</dbReference>
<organism evidence="2 3">
    <name type="scientific">Arenibacter arenosicollis</name>
    <dbReference type="NCBI Taxonomy" id="2762274"/>
    <lineage>
        <taxon>Bacteria</taxon>
        <taxon>Pseudomonadati</taxon>
        <taxon>Bacteroidota</taxon>
        <taxon>Flavobacteriia</taxon>
        <taxon>Flavobacteriales</taxon>
        <taxon>Flavobacteriaceae</taxon>
        <taxon>Arenibacter</taxon>
    </lineage>
</organism>
<name>A0ABR7QMH1_9FLAO</name>
<proteinExistence type="predicted"/>
<dbReference type="Gene3D" id="3.40.710.10">
    <property type="entry name" value="DD-peptidase/beta-lactamase superfamily"/>
    <property type="match status" value="1"/>
</dbReference>
<dbReference type="Pfam" id="PF00144">
    <property type="entry name" value="Beta-lactamase"/>
    <property type="match status" value="1"/>
</dbReference>
<evidence type="ECO:0000313" key="2">
    <source>
        <dbReference type="EMBL" id="MBC8768120.1"/>
    </source>
</evidence>
<protein>
    <submittedName>
        <fullName evidence="2">Beta-lactamase family protein</fullName>
    </submittedName>
</protein>
<comment type="caution">
    <text evidence="2">The sequence shown here is derived from an EMBL/GenBank/DDBJ whole genome shotgun (WGS) entry which is preliminary data.</text>
</comment>
<accession>A0ABR7QMH1</accession>
<dbReference type="InterPro" id="IPR050491">
    <property type="entry name" value="AmpC-like"/>
</dbReference>
<evidence type="ECO:0000259" key="1">
    <source>
        <dbReference type="Pfam" id="PF00144"/>
    </source>
</evidence>
<sequence length="434" mass="47928">MKKSKVLIGASLITLALFALIFSAFKPEEKPNSKVAISTVDKQKDVLGSHGTLLYKKHQEELGAAVKAYFEKAIAEGDIVGAGVSIVKNDSVVISDGYGKRQINSDAVVDGGTIFRLGSLSKGFAGVLATELKDEGKLHWEDKVSDFIPEFRLGDTNNTNKITLANILSHTSGTPYHSYTNLVEAGLPLQDIAKRFKAVKPISEPGSMYSYQNAMFALCGEMIHKVTGQDIGEVLTNTFFNPLGMCSTTMDYESLSHMENVAMPHTKRRNSWRTLPLSDNYYNAIAAGGISASAVDMAKWMRFLLGYNPELMTKNALAETFTPFIEIKGESKYYQRWPGHTSSYYGFGWRIHKFLENGSNNEKTIWHHGGSVNNYRNEIAIYPEAELGICVLLSNNSKIAKNVIPDLYKIVNDIFEDNSAEIALHTNKSAVSPL</sequence>